<organism evidence="1 2">
    <name type="scientific">Ralstonia insidiosa</name>
    <dbReference type="NCBI Taxonomy" id="190721"/>
    <lineage>
        <taxon>Bacteria</taxon>
        <taxon>Pseudomonadati</taxon>
        <taxon>Pseudomonadota</taxon>
        <taxon>Betaproteobacteria</taxon>
        <taxon>Burkholderiales</taxon>
        <taxon>Burkholderiaceae</taxon>
        <taxon>Ralstonia</taxon>
    </lineage>
</organism>
<gene>
    <name evidence="1" type="ORF">A9Y76_11765</name>
</gene>
<protein>
    <submittedName>
        <fullName evidence="1">Uncharacterized protein</fullName>
    </submittedName>
</protein>
<dbReference type="Proteomes" id="UP000078572">
    <property type="component" value="Chromosome 1"/>
</dbReference>
<name>A0A191ZYG0_9RALS</name>
<sequence length="144" mass="16854">MEKIIFSEKKVNVIFGEEGIAQLKKHEPKFRFYDDQMDGTWGMSLIQDDEDEFKASSFLVSDRTIEQSIELSKTDSYLPVLFKKGTITEDQLATLIKNLDNWVYGKLLQRTDTRLSQENYDKLMAEMEGTDNFRYIDSKQFLAK</sequence>
<dbReference type="AlphaFoldDB" id="A0A191ZYG0"/>
<evidence type="ECO:0000313" key="2">
    <source>
        <dbReference type="Proteomes" id="UP000078572"/>
    </source>
</evidence>
<reference evidence="2" key="1">
    <citation type="submission" date="2016-06" db="EMBL/GenBank/DDBJ databases">
        <authorList>
            <person name="Xu Y."/>
            <person name="Nagy A."/>
            <person name="Yan X."/>
            <person name="Kim S.W."/>
            <person name="Haley B."/>
            <person name="Liu N.T."/>
            <person name="Nou X."/>
        </authorList>
    </citation>
    <scope>NUCLEOTIDE SEQUENCE [LARGE SCALE GENOMIC DNA]</scope>
    <source>
        <strain evidence="2">ATCC 49129</strain>
    </source>
</reference>
<evidence type="ECO:0000313" key="1">
    <source>
        <dbReference type="EMBL" id="ANJ73107.1"/>
    </source>
</evidence>
<accession>A0A191ZYG0</accession>
<dbReference type="EMBL" id="CP016022">
    <property type="protein sequence ID" value="ANJ73107.1"/>
    <property type="molecule type" value="Genomic_DNA"/>
</dbReference>
<keyword evidence="2" id="KW-1185">Reference proteome</keyword>
<proteinExistence type="predicted"/>